<dbReference type="Proteomes" id="UP000015102">
    <property type="component" value="Unassembled WGS sequence"/>
</dbReference>
<dbReference type="OMA" id="AMMARCE"/>
<reference evidence="2" key="2">
    <citation type="submission" date="2015-06" db="UniProtKB">
        <authorList>
            <consortium name="EnsemblMetazoa"/>
        </authorList>
    </citation>
    <scope>IDENTIFICATION</scope>
</reference>
<protein>
    <recommendedName>
        <fullName evidence="1">BLOC-1-related complex subunit 6 C-terminal helix domain-containing protein</fullName>
    </recommendedName>
</protein>
<organism evidence="2 3">
    <name type="scientific">Megaselia scalaris</name>
    <name type="common">Humpbacked fly</name>
    <name type="synonym">Phora scalaris</name>
    <dbReference type="NCBI Taxonomy" id="36166"/>
    <lineage>
        <taxon>Eukaryota</taxon>
        <taxon>Metazoa</taxon>
        <taxon>Ecdysozoa</taxon>
        <taxon>Arthropoda</taxon>
        <taxon>Hexapoda</taxon>
        <taxon>Insecta</taxon>
        <taxon>Pterygota</taxon>
        <taxon>Neoptera</taxon>
        <taxon>Endopterygota</taxon>
        <taxon>Diptera</taxon>
        <taxon>Brachycera</taxon>
        <taxon>Muscomorpha</taxon>
        <taxon>Platypezoidea</taxon>
        <taxon>Phoridae</taxon>
        <taxon>Megaseliini</taxon>
        <taxon>Megaselia</taxon>
    </lineage>
</organism>
<feature type="domain" description="BLOC-1-related complex subunit 6 C-terminal helix" evidence="1">
    <location>
        <begin position="19"/>
        <end position="118"/>
    </location>
</feature>
<dbReference type="InterPro" id="IPR046465">
    <property type="entry name" value="BORCS6_C"/>
</dbReference>
<dbReference type="PANTHER" id="PTHR13440:SF7">
    <property type="entry name" value="BLOC-1 RELATED COMPLEX SUBUNIT 6"/>
    <property type="match status" value="1"/>
</dbReference>
<evidence type="ECO:0000313" key="3">
    <source>
        <dbReference type="Proteomes" id="UP000015102"/>
    </source>
</evidence>
<dbReference type="HOGENOM" id="CLU_081385_1_0_1"/>
<reference evidence="3" key="1">
    <citation type="submission" date="2013-02" db="EMBL/GenBank/DDBJ databases">
        <authorList>
            <person name="Hughes D."/>
        </authorList>
    </citation>
    <scope>NUCLEOTIDE SEQUENCE</scope>
    <source>
        <strain>Durham</strain>
        <strain evidence="3">NC isolate 2 -- Noor lab</strain>
    </source>
</reference>
<dbReference type="InterPro" id="IPR019314">
    <property type="entry name" value="BORCS6"/>
</dbReference>
<dbReference type="GO" id="GO:0032418">
    <property type="term" value="P:lysosome localization"/>
    <property type="evidence" value="ECO:0007669"/>
    <property type="project" value="TreeGrafter"/>
</dbReference>
<evidence type="ECO:0000313" key="2">
    <source>
        <dbReference type="EnsemblMetazoa" id="MESCA009731-PA"/>
    </source>
</evidence>
<dbReference type="AlphaFoldDB" id="T1H0P8"/>
<accession>T1H0P8</accession>
<keyword evidence="3" id="KW-1185">Reference proteome</keyword>
<dbReference type="Pfam" id="PF10157">
    <property type="entry name" value="BORCS6"/>
    <property type="match status" value="1"/>
</dbReference>
<evidence type="ECO:0000259" key="1">
    <source>
        <dbReference type="Pfam" id="PF10157"/>
    </source>
</evidence>
<dbReference type="GO" id="GO:0099078">
    <property type="term" value="C:BORC complex"/>
    <property type="evidence" value="ECO:0007669"/>
    <property type="project" value="TreeGrafter"/>
</dbReference>
<dbReference type="PANTHER" id="PTHR13440">
    <property type="entry name" value="BLOC-1 RELATED COMPLEX SUBUNIT 6"/>
    <property type="match status" value="1"/>
</dbReference>
<name>T1H0P8_MEGSC</name>
<dbReference type="EMBL" id="CAQQ02160837">
    <property type="status" value="NOT_ANNOTATED_CDS"/>
    <property type="molecule type" value="Genomic_DNA"/>
</dbReference>
<proteinExistence type="predicted"/>
<dbReference type="EnsemblMetazoa" id="MESCA009731-RA">
    <property type="protein sequence ID" value="MESCA009731-PA"/>
    <property type="gene ID" value="MESCA009731"/>
</dbReference>
<sequence length="121" mass="13857">MSENNSPAKRSVQTDLEIPQIDLNVLNDLEFETQYLVTSLDNMTENMYNLLHSISSIAADNVEIHKTTVNKLTDNMDANIKCIYTIMAKTEELSKSMKATDKIYQKIKATKRLVDMFDSYI</sequence>
<dbReference type="STRING" id="36166.T1H0P8"/>